<dbReference type="EMBL" id="HBGL01015716">
    <property type="protein sequence ID" value="CAD9309252.1"/>
    <property type="molecule type" value="Transcribed_RNA"/>
</dbReference>
<dbReference type="Gene3D" id="3.40.50.720">
    <property type="entry name" value="NAD(P)-binding Rossmann-like Domain"/>
    <property type="match status" value="1"/>
</dbReference>
<evidence type="ECO:0000313" key="4">
    <source>
        <dbReference type="EMBL" id="CAD9309252.1"/>
    </source>
</evidence>
<dbReference type="GO" id="GO:0005737">
    <property type="term" value="C:cytoplasm"/>
    <property type="evidence" value="ECO:0007669"/>
    <property type="project" value="TreeGrafter"/>
</dbReference>
<name>A0A7S1VRU9_9EUKA</name>
<proteinExistence type="predicted"/>
<dbReference type="PANTHER" id="PTHR11133">
    <property type="entry name" value="SACCHAROPINE DEHYDROGENASE"/>
    <property type="match status" value="1"/>
</dbReference>
<evidence type="ECO:0000259" key="3">
    <source>
        <dbReference type="Pfam" id="PF16653"/>
    </source>
</evidence>
<reference evidence="4" key="1">
    <citation type="submission" date="2021-01" db="EMBL/GenBank/DDBJ databases">
        <authorList>
            <person name="Corre E."/>
            <person name="Pelletier E."/>
            <person name="Niang G."/>
            <person name="Scheremetjew M."/>
            <person name="Finn R."/>
            <person name="Kale V."/>
            <person name="Holt S."/>
            <person name="Cochrane G."/>
            <person name="Meng A."/>
            <person name="Brown T."/>
            <person name="Cohen L."/>
        </authorList>
    </citation>
    <scope>NUCLEOTIDE SEQUENCE</scope>
    <source>
        <strain evidence="4">ATCC 50979</strain>
    </source>
</reference>
<protein>
    <recommendedName>
        <fullName evidence="5">Saccharopine dehydrogenase</fullName>
    </recommendedName>
</protein>
<feature type="domain" description="Saccharopine dehydrogenase NADP binding" evidence="2">
    <location>
        <begin position="15"/>
        <end position="138"/>
    </location>
</feature>
<evidence type="ECO:0000256" key="1">
    <source>
        <dbReference type="ARBA" id="ARBA00023002"/>
    </source>
</evidence>
<dbReference type="Pfam" id="PF16653">
    <property type="entry name" value="Sacchrp_dh_C"/>
    <property type="match status" value="1"/>
</dbReference>
<dbReference type="Pfam" id="PF03435">
    <property type="entry name" value="Sacchrp_dh_NADP"/>
    <property type="match status" value="1"/>
</dbReference>
<dbReference type="SUPFAM" id="SSF51735">
    <property type="entry name" value="NAD(P)-binding Rossmann-fold domains"/>
    <property type="match status" value="1"/>
</dbReference>
<evidence type="ECO:0000259" key="2">
    <source>
        <dbReference type="Pfam" id="PF03435"/>
    </source>
</evidence>
<feature type="domain" description="Saccharopine dehydrogenase-like C-terminal" evidence="3">
    <location>
        <begin position="144"/>
        <end position="454"/>
    </location>
</feature>
<keyword evidence="1" id="KW-0560">Oxidoreductase</keyword>
<dbReference type="PANTHER" id="PTHR11133:SF23">
    <property type="entry name" value="SACCHAROPINE DEHYDROGENASE [NAD(+), L-LYSINE-FORMING]"/>
    <property type="match status" value="1"/>
</dbReference>
<gene>
    <name evidence="4" type="ORF">SSP0437_LOCUS12326</name>
</gene>
<dbReference type="InterPro" id="IPR051168">
    <property type="entry name" value="AASS"/>
</dbReference>
<organism evidence="4">
    <name type="scientific">Sexangularia sp. CB-2014</name>
    <dbReference type="NCBI Taxonomy" id="1486929"/>
    <lineage>
        <taxon>Eukaryota</taxon>
        <taxon>Amoebozoa</taxon>
        <taxon>Tubulinea</taxon>
        <taxon>Elardia</taxon>
        <taxon>Arcellinida</taxon>
        <taxon>Arcellinida incertae sedis</taxon>
        <taxon>Sexangularia</taxon>
    </lineage>
</organism>
<dbReference type="AlphaFoldDB" id="A0A7S1VRU9"/>
<dbReference type="Gene3D" id="3.30.360.10">
    <property type="entry name" value="Dihydrodipicolinate Reductase, domain 2"/>
    <property type="match status" value="1"/>
</dbReference>
<dbReference type="InterPro" id="IPR032095">
    <property type="entry name" value="Sacchrp_dh-like_C"/>
</dbReference>
<dbReference type="Gene3D" id="1.10.1870.10">
    <property type="entry name" value="Domain 3, Saccharopine reductase"/>
    <property type="match status" value="1"/>
</dbReference>
<dbReference type="InterPro" id="IPR005097">
    <property type="entry name" value="Sacchrp_dh_NADP-bd"/>
</dbReference>
<sequence length="467" mass="51012">MSQVKKQKVGKKSLLVLGSGLVVKPGVEYMAKQSTVFDRILLASRTEAKATAIAAACREAGATVPILTSELDVTKDEHAGRLADLVSQVDGVLSLLPYLFHAQVAEEAIRQGKHFFTTSYESPELKALGVKAKEKGLLMLNECGVDPGTDHMSAMRTIDEIHAKGGRVVELASFCGGLPAPDANDNPFGYKFSWAPRGVLLAAKNTATVLEDGKAVTRTGREVYSTAVRETVRGIELERFPLRDGTMFVEPYKLSGEVRKFHRGTYRYAGAWCDAIMALDSLGYLSLDVVPASANVATYLDLARHLLGVAGDADAVRAAVAKKLDIAVDHDLFKHFAFVDLFGDEAVPKDKAPLDVLCAAMEKRMQYAPGERDMIIMRHEYVCEYEDRHETVETVMNYFGVPDGDTAMARTVSWPIGIAITKLYSGEISLPPGAYRPTIPELYNPILDELSKLGVEYTDEVVSTTQK</sequence>
<accession>A0A7S1VRU9</accession>
<dbReference type="GO" id="GO:0019878">
    <property type="term" value="P:lysine biosynthetic process via aminoadipic acid"/>
    <property type="evidence" value="ECO:0007669"/>
    <property type="project" value="TreeGrafter"/>
</dbReference>
<dbReference type="GO" id="GO:0004753">
    <property type="term" value="F:saccharopine dehydrogenase activity"/>
    <property type="evidence" value="ECO:0007669"/>
    <property type="project" value="TreeGrafter"/>
</dbReference>
<dbReference type="InterPro" id="IPR036291">
    <property type="entry name" value="NAD(P)-bd_dom_sf"/>
</dbReference>
<evidence type="ECO:0008006" key="5">
    <source>
        <dbReference type="Google" id="ProtNLM"/>
    </source>
</evidence>
<dbReference type="SUPFAM" id="SSF55347">
    <property type="entry name" value="Glyceraldehyde-3-phosphate dehydrogenase-like, C-terminal domain"/>
    <property type="match status" value="1"/>
</dbReference>